<evidence type="ECO:0000256" key="2">
    <source>
        <dbReference type="ARBA" id="ARBA00022448"/>
    </source>
</evidence>
<dbReference type="NCBIfam" id="TIGR01040">
    <property type="entry name" value="V-ATPase_V1_B"/>
    <property type="match status" value="1"/>
</dbReference>
<sequence>MATATVYKPPVYHNAADKRAATEHALAVVRDYNSQPRLSKQNFTFPGYRTISGVNGPLVILDNVKFPQYAEIVILTLPDGTKRSGQVLEVAGSKAIVQVFEGTSGIDAKNTICEFTGDILRIPVSEDMLGRIFNGSGKPIDKGPAVLAEDFLDINGQPINPKGRIYPEEMIQTGISAIDGMNSIARGQKIPIFSAAGLPHNEIAAQICRQAGLVKFSNKDILDSDDNFAIVFAAMGVNMETARFFKQDFEENGSMDNVCLFLNLANDPTIERIITPRLALTTAEFLAYQCEKHVLVILTDMSSYAEALREVSAAREEVPGRRGFPGYMYTDLATIYERAGRVEGRNGSITQIPILTMPNDDITHPIPDLTGYITEGQIYVDRQLHNRQVEGAIVELLFVIGIVALQIYPPINVLPSLSRLMKSAIGEGMTREDHSDVSNQLYACYAIGKDVQAMKAVVGEEALSADDLLYLEFLTKFEKNFISQGNYENRTVFDTLDIGWQLLRIFPREMLKRIPKKVLDKYYPRDATGRGHRDESNL</sequence>
<dbReference type="AlphaFoldDB" id="A0A077Z6W5"/>
<dbReference type="PIRSF" id="PIRSF039114">
    <property type="entry name" value="V-ATPsynth_beta/V-ATPase_B"/>
    <property type="match status" value="1"/>
</dbReference>
<feature type="domain" description="ATPase F1/V1/A1 complex alpha/beta subunit N-terminal" evidence="7">
    <location>
        <begin position="51"/>
        <end position="117"/>
    </location>
</feature>
<keyword evidence="4 5" id="KW-0406">Ion transport</keyword>
<dbReference type="Gene3D" id="3.40.50.12240">
    <property type="match status" value="2"/>
</dbReference>
<dbReference type="InterPro" id="IPR027417">
    <property type="entry name" value="P-loop_NTPase"/>
</dbReference>
<proteinExistence type="inferred from homology"/>
<evidence type="ECO:0000259" key="6">
    <source>
        <dbReference type="Pfam" id="PF00006"/>
    </source>
</evidence>
<reference evidence="9" key="2">
    <citation type="submission" date="2014-03" db="EMBL/GenBank/DDBJ databases">
        <title>The whipworm genome and dual-species transcriptomics of an intimate host-pathogen interaction.</title>
        <authorList>
            <person name="Foth B.J."/>
            <person name="Tsai I.J."/>
            <person name="Reid A.J."/>
            <person name="Bancroft A.J."/>
            <person name="Nichol S."/>
            <person name="Tracey A."/>
            <person name="Holroyd N."/>
            <person name="Cotton J.A."/>
            <person name="Stanley E.J."/>
            <person name="Zarowiecki M."/>
            <person name="Liu J.Z."/>
            <person name="Huckvale T."/>
            <person name="Cooper P.J."/>
            <person name="Grencis R.K."/>
            <person name="Berriman M."/>
        </authorList>
    </citation>
    <scope>NUCLEOTIDE SEQUENCE [LARGE SCALE GENOMIC DNA]</scope>
</reference>
<dbReference type="Pfam" id="PF00006">
    <property type="entry name" value="ATP-synt_ab"/>
    <property type="match status" value="1"/>
</dbReference>
<organism evidence="9 10">
    <name type="scientific">Trichuris trichiura</name>
    <name type="common">Whipworm</name>
    <name type="synonym">Trichocephalus trichiurus</name>
    <dbReference type="NCBI Taxonomy" id="36087"/>
    <lineage>
        <taxon>Eukaryota</taxon>
        <taxon>Metazoa</taxon>
        <taxon>Ecdysozoa</taxon>
        <taxon>Nematoda</taxon>
        <taxon>Enoplea</taxon>
        <taxon>Dorylaimia</taxon>
        <taxon>Trichinellida</taxon>
        <taxon>Trichuridae</taxon>
        <taxon>Trichuris</taxon>
    </lineage>
</organism>
<dbReference type="STRING" id="36087.A0A077Z6W5"/>
<keyword evidence="3 5" id="KW-0375">Hydrogen ion transport</keyword>
<evidence type="ECO:0000313" key="9">
    <source>
        <dbReference type="EMBL" id="CDW54425.1"/>
    </source>
</evidence>
<dbReference type="NCBIfam" id="NF003235">
    <property type="entry name" value="PRK04196.1"/>
    <property type="match status" value="1"/>
</dbReference>
<dbReference type="PANTHER" id="PTHR43389:SF4">
    <property type="entry name" value="V-TYPE PROTON ATPASE SUBUNIT B"/>
    <property type="match status" value="1"/>
</dbReference>
<protein>
    <recommendedName>
        <fullName evidence="5">Vacuolar proton pump subunit B</fullName>
        <shortName evidence="5">V-ATPase subunit B</shortName>
    </recommendedName>
    <alternativeName>
        <fullName evidence="5">Vacuolar proton pump subunit B</fullName>
    </alternativeName>
</protein>
<dbReference type="Pfam" id="PF22919">
    <property type="entry name" value="ATP-synt_VA_C"/>
    <property type="match status" value="1"/>
</dbReference>
<dbReference type="GO" id="GO:0043068">
    <property type="term" value="P:positive regulation of programmed cell death"/>
    <property type="evidence" value="ECO:0007669"/>
    <property type="project" value="UniProtKB-ARBA"/>
</dbReference>
<dbReference type="SUPFAM" id="SSF52540">
    <property type="entry name" value="P-loop containing nucleoside triphosphate hydrolases"/>
    <property type="match status" value="1"/>
</dbReference>
<evidence type="ECO:0000259" key="8">
    <source>
        <dbReference type="Pfam" id="PF22919"/>
    </source>
</evidence>
<dbReference type="CDD" id="cd18118">
    <property type="entry name" value="ATP-synt_V_A-type_beta_N"/>
    <property type="match status" value="1"/>
</dbReference>
<dbReference type="InterPro" id="IPR020003">
    <property type="entry name" value="ATPase_a/bsu_AS"/>
</dbReference>
<dbReference type="InterPro" id="IPR000194">
    <property type="entry name" value="ATPase_F1/V1/A1_a/bsu_nucl-bd"/>
</dbReference>
<feature type="domain" description="ATPase F1/V1/A1 complex alpha/beta subunit nucleotide-binding" evidence="6">
    <location>
        <begin position="174"/>
        <end position="393"/>
    </location>
</feature>
<dbReference type="GO" id="GO:0046034">
    <property type="term" value="P:ATP metabolic process"/>
    <property type="evidence" value="ECO:0007669"/>
    <property type="project" value="InterPro"/>
</dbReference>
<dbReference type="CDD" id="cd01135">
    <property type="entry name" value="V_A-ATPase_B"/>
    <property type="match status" value="1"/>
</dbReference>
<dbReference type="OrthoDB" id="1735853at2759"/>
<evidence type="ECO:0000256" key="4">
    <source>
        <dbReference type="ARBA" id="ARBA00023065"/>
    </source>
</evidence>
<dbReference type="PANTHER" id="PTHR43389">
    <property type="entry name" value="V-TYPE PROTON ATPASE SUBUNIT B"/>
    <property type="match status" value="1"/>
</dbReference>
<dbReference type="InterPro" id="IPR055190">
    <property type="entry name" value="ATP-synt_VA_C"/>
</dbReference>
<name>A0A077Z6W5_TRITR</name>
<dbReference type="GO" id="GO:0033180">
    <property type="term" value="C:proton-transporting V-type ATPase, V1 domain"/>
    <property type="evidence" value="ECO:0007669"/>
    <property type="project" value="InterPro"/>
</dbReference>
<keyword evidence="2 5" id="KW-0813">Transport</keyword>
<dbReference type="FunFam" id="3.40.50.12240:FF:000001">
    <property type="entry name" value="V-type proton ATPase subunit B, brain"/>
    <property type="match status" value="1"/>
</dbReference>
<dbReference type="EMBL" id="HG805896">
    <property type="protein sequence ID" value="CDW54425.1"/>
    <property type="molecule type" value="Genomic_DNA"/>
</dbReference>
<dbReference type="InterPro" id="IPR005723">
    <property type="entry name" value="ATPase_V1-cplx_bsu"/>
</dbReference>
<dbReference type="Pfam" id="PF02874">
    <property type="entry name" value="ATP-synt_ab_N"/>
    <property type="match status" value="1"/>
</dbReference>
<comment type="subunit">
    <text evidence="5">V-ATPase is a heteromultimeric enzyme made up of two complexes: the ATP-hydrolytic V1 complex and the proton translocation V0 complex. The V1 complex consists of three catalytic AB heterodimers that form a heterohexamer, three peripheral stalks each consisting of EG heterodimers, one central rotor including subunits D and F, and the regulatory subunits C and H. The proton translocation complex V0 consists of the proton transport subunit a, a ring of proteolipid subunits c9c'', rotary subunit d, subunits e and f, and the accessory subunits.</text>
</comment>
<dbReference type="GO" id="GO:0005524">
    <property type="term" value="F:ATP binding"/>
    <property type="evidence" value="ECO:0007669"/>
    <property type="project" value="InterPro"/>
</dbReference>
<dbReference type="GO" id="GO:0046961">
    <property type="term" value="F:proton-transporting ATPase activity, rotational mechanism"/>
    <property type="evidence" value="ECO:0007669"/>
    <property type="project" value="InterPro"/>
</dbReference>
<feature type="domain" description="ATP synthase A/B type C-terminal" evidence="8">
    <location>
        <begin position="424"/>
        <end position="523"/>
    </location>
</feature>
<dbReference type="Proteomes" id="UP000030665">
    <property type="component" value="Unassembled WGS sequence"/>
</dbReference>
<comment type="function">
    <text evidence="5">Non-catalytic subunit of the V1 complex of vacuolar(H+)-ATPase (V-ATPase), a multisubunit enzyme composed of a peripheral complex (V1) that hydrolyzes ATP and a membrane integral complex (V0) that translocates protons. V-ATPase is responsible for acidifying and maintaining the pH of intracellular compartments and in some cell types, is targeted to the plasma membrane, where it is responsible for acidifying the extracellular environment.</text>
</comment>
<evidence type="ECO:0000313" key="10">
    <source>
        <dbReference type="Proteomes" id="UP000030665"/>
    </source>
</evidence>
<reference evidence="9" key="1">
    <citation type="submission" date="2014-01" db="EMBL/GenBank/DDBJ databases">
        <authorList>
            <person name="Aslett M."/>
        </authorList>
    </citation>
    <scope>NUCLEOTIDE SEQUENCE</scope>
</reference>
<dbReference type="PROSITE" id="PS00152">
    <property type="entry name" value="ATPASE_ALPHA_BETA"/>
    <property type="match status" value="1"/>
</dbReference>
<evidence type="ECO:0000259" key="7">
    <source>
        <dbReference type="Pfam" id="PF02874"/>
    </source>
</evidence>
<dbReference type="InterPro" id="IPR022879">
    <property type="entry name" value="V-ATPase_su_B/beta"/>
</dbReference>
<dbReference type="InterPro" id="IPR004100">
    <property type="entry name" value="ATPase_F1/V1/A1_a/bsu_N"/>
</dbReference>
<accession>A0A077Z6W5</accession>
<evidence type="ECO:0000256" key="5">
    <source>
        <dbReference type="RuleBase" id="RU366021"/>
    </source>
</evidence>
<comment type="similarity">
    <text evidence="1 5">Belongs to the ATPase alpha/beta chains family.</text>
</comment>
<gene>
    <name evidence="9" type="ORF">TTRE_0000269501</name>
</gene>
<keyword evidence="10" id="KW-1185">Reference proteome</keyword>
<dbReference type="CDD" id="cd18112">
    <property type="entry name" value="ATP-synt_V_A-type_beta_C"/>
    <property type="match status" value="1"/>
</dbReference>
<evidence type="ECO:0000256" key="3">
    <source>
        <dbReference type="ARBA" id="ARBA00022781"/>
    </source>
</evidence>
<dbReference type="GO" id="GO:0007035">
    <property type="term" value="P:vacuolar acidification"/>
    <property type="evidence" value="ECO:0007669"/>
    <property type="project" value="TreeGrafter"/>
</dbReference>
<dbReference type="HAMAP" id="MF_00310">
    <property type="entry name" value="ATP_synth_B_arch"/>
    <property type="match status" value="1"/>
</dbReference>
<evidence type="ECO:0000256" key="1">
    <source>
        <dbReference type="ARBA" id="ARBA00008936"/>
    </source>
</evidence>